<dbReference type="AlphaFoldDB" id="A0A1X7A8N8"/>
<dbReference type="InterPro" id="IPR012495">
    <property type="entry name" value="TadE-like_dom"/>
</dbReference>
<evidence type="ECO:0000259" key="2">
    <source>
        <dbReference type="Pfam" id="PF07811"/>
    </source>
</evidence>
<name>A0A1X7A8N8_9RHOB</name>
<organism evidence="3 4">
    <name type="scientific">Roseovarius albus</name>
    <dbReference type="NCBI Taxonomy" id="1247867"/>
    <lineage>
        <taxon>Bacteria</taxon>
        <taxon>Pseudomonadati</taxon>
        <taxon>Pseudomonadota</taxon>
        <taxon>Alphaproteobacteria</taxon>
        <taxon>Rhodobacterales</taxon>
        <taxon>Roseobacteraceae</taxon>
        <taxon>Roseovarius</taxon>
    </lineage>
</organism>
<feature type="domain" description="TadE-like" evidence="2">
    <location>
        <begin position="24"/>
        <end position="66"/>
    </location>
</feature>
<sequence length="218" mass="23019">MTQSLSTFQRIARRLQKFRRDEEGTTLVELAVVVPIFLLVFFGLIDFGRMAFHYVTVEKAVQVAARIAVVRPAACAGVPNFIERGTTTVTPPPKFGTSCNSGSNICANLGVIECNGSAVNPTANEIWTIVRGAFPNDATIANLSFSYASDSDLGFLGGPYTPMVTVEIQNLDFEFVSPLGSLVGLAGGTAPNGLGATVDFPELSASMPAEDLAHGDNG</sequence>
<proteinExistence type="predicted"/>
<protein>
    <submittedName>
        <fullName evidence="3">TadE-like protein</fullName>
    </submittedName>
</protein>
<gene>
    <name evidence="3" type="ORF">ROA7450_04115</name>
</gene>
<feature type="transmembrane region" description="Helical" evidence="1">
    <location>
        <begin position="27"/>
        <end position="45"/>
    </location>
</feature>
<dbReference type="EMBL" id="FWFX01000022">
    <property type="protein sequence ID" value="SLN73321.1"/>
    <property type="molecule type" value="Genomic_DNA"/>
</dbReference>
<evidence type="ECO:0000256" key="1">
    <source>
        <dbReference type="SAM" id="Phobius"/>
    </source>
</evidence>
<keyword evidence="4" id="KW-1185">Reference proteome</keyword>
<keyword evidence="1" id="KW-0812">Transmembrane</keyword>
<dbReference type="OrthoDB" id="7856227at2"/>
<accession>A0A1X7A8N8</accession>
<evidence type="ECO:0000313" key="4">
    <source>
        <dbReference type="Proteomes" id="UP000193061"/>
    </source>
</evidence>
<dbReference type="Pfam" id="PF07811">
    <property type="entry name" value="TadE"/>
    <property type="match status" value="1"/>
</dbReference>
<evidence type="ECO:0000313" key="3">
    <source>
        <dbReference type="EMBL" id="SLN73321.1"/>
    </source>
</evidence>
<keyword evidence="1" id="KW-1133">Transmembrane helix</keyword>
<keyword evidence="1" id="KW-0472">Membrane</keyword>
<dbReference type="Proteomes" id="UP000193061">
    <property type="component" value="Unassembled WGS sequence"/>
</dbReference>
<dbReference type="RefSeq" id="WP_085807762.1">
    <property type="nucleotide sequence ID" value="NZ_FWFX01000022.1"/>
</dbReference>
<reference evidence="3 4" key="1">
    <citation type="submission" date="2017-03" db="EMBL/GenBank/DDBJ databases">
        <authorList>
            <person name="Afonso C.L."/>
            <person name="Miller P.J."/>
            <person name="Scott M.A."/>
            <person name="Spackman E."/>
            <person name="Goraichik I."/>
            <person name="Dimitrov K.M."/>
            <person name="Suarez D.L."/>
            <person name="Swayne D.E."/>
        </authorList>
    </citation>
    <scope>NUCLEOTIDE SEQUENCE [LARGE SCALE GENOMIC DNA]</scope>
    <source>
        <strain evidence="3 4">CECT 7450</strain>
    </source>
</reference>